<dbReference type="AlphaFoldDB" id="A0A6J6H9U6"/>
<reference evidence="2" key="1">
    <citation type="submission" date="2020-05" db="EMBL/GenBank/DDBJ databases">
        <authorList>
            <person name="Chiriac C."/>
            <person name="Salcher M."/>
            <person name="Ghai R."/>
            <person name="Kavagutti S V."/>
        </authorList>
    </citation>
    <scope>NUCLEOTIDE SEQUENCE</scope>
</reference>
<evidence type="ECO:0000313" key="2">
    <source>
        <dbReference type="EMBL" id="CAB4608599.1"/>
    </source>
</evidence>
<name>A0A6J6H9U6_9ZZZZ</name>
<feature type="transmembrane region" description="Helical" evidence="1">
    <location>
        <begin position="98"/>
        <end position="118"/>
    </location>
</feature>
<dbReference type="EMBL" id="CAEZUN010000150">
    <property type="protein sequence ID" value="CAB4608599.1"/>
    <property type="molecule type" value="Genomic_DNA"/>
</dbReference>
<organism evidence="2">
    <name type="scientific">freshwater metagenome</name>
    <dbReference type="NCBI Taxonomy" id="449393"/>
    <lineage>
        <taxon>unclassified sequences</taxon>
        <taxon>metagenomes</taxon>
        <taxon>ecological metagenomes</taxon>
    </lineage>
</organism>
<feature type="transmembrane region" description="Helical" evidence="1">
    <location>
        <begin position="47"/>
        <end position="68"/>
    </location>
</feature>
<protein>
    <submittedName>
        <fullName evidence="2">Unannotated protein</fullName>
    </submittedName>
</protein>
<sequence length="119" mass="12907">MDLTSRSSATARVNMTLGVLLQITFVAVIAIVVFGDVSTASDSLKQLVAFGAIASSFTSWIFISNALMDFQKESEDLTAAEKKTAIGKNLIKQPWPLFQIYTLALNVAGIYVALRAIYN</sequence>
<keyword evidence="1" id="KW-0472">Membrane</keyword>
<accession>A0A6J6H9U6</accession>
<keyword evidence="1" id="KW-1133">Transmembrane helix</keyword>
<proteinExistence type="predicted"/>
<keyword evidence="1" id="KW-0812">Transmembrane</keyword>
<gene>
    <name evidence="2" type="ORF">UFOPK1826_01123</name>
</gene>
<evidence type="ECO:0000256" key="1">
    <source>
        <dbReference type="SAM" id="Phobius"/>
    </source>
</evidence>
<feature type="transmembrane region" description="Helical" evidence="1">
    <location>
        <begin position="15"/>
        <end position="35"/>
    </location>
</feature>